<keyword evidence="4 7" id="KW-0274">FAD</keyword>
<evidence type="ECO:0000256" key="3">
    <source>
        <dbReference type="ARBA" id="ARBA00022630"/>
    </source>
</evidence>
<feature type="binding site" evidence="7">
    <location>
        <begin position="31"/>
        <end position="32"/>
    </location>
    <ligand>
        <name>FAD</name>
        <dbReference type="ChEBI" id="CHEBI:57692"/>
    </ligand>
</feature>
<dbReference type="VEuPathDB" id="FungiDB:jhhlp_008868"/>
<sequence>MRVNPLIASLSYCIVPVLAKSVDYVIIGAGTSGLVVANRLSEDPSVTVVVIEPGTDQRDNPIVSDPGRFNEAQGTALDWSYKIVDQPGADGRGLELHQGKAWGGTSTINGMTYIRGDGALFDAWEDLGNPGWNWESMLPYFKKSESYTIPTDAQAAAGASYAPEVHGFDGPVRVGYPSDLANGTFSSALVETWEGLSIAHIQDLNSGGVRGFNIGPQTMNTELNIRWDAARAYLHPAETRPNLEVIQGTVRKITWASSKCSHSKLLVANGVEYLTPEGGAETVVAKREVIVSAGAQLGIEVKVNLPGVGENLVEQTNHIIGYSGTLDSSASAFHAFFTAKELFGSEYAEIESWTRQSIPTWAAAIVEASGEGALTQNAVEKLLTVQADLLFKHNVAAAEILTIGLNQFFGSNYWGLFPFSRGSVHLASVEDIDAPAIDPRFFMADFDAKATVAAGRLAEKFWNSAPINASMAGRILPDSDVLPEDASDDQWEAFHRSQFSANSHPLGSASMMARELGGVVDHELRVYGTANVRVVDASILPTQISGHLTAVLYGVAERASDLIKQVSW</sequence>
<comment type="similarity">
    <text evidence="2 8">Belongs to the GMC oxidoreductase family.</text>
</comment>
<feature type="binding site" evidence="7">
    <location>
        <position position="105"/>
    </location>
    <ligand>
        <name>FAD</name>
        <dbReference type="ChEBI" id="CHEBI:57692"/>
    </ligand>
</feature>
<name>A0A2N3MZ97_9PEZI</name>
<accession>A0A2N3MZ97</accession>
<reference evidence="11 12" key="1">
    <citation type="journal article" date="2017" name="G3 (Bethesda)">
        <title>First Draft Genome Sequence of the Pathogenic Fungus Lomentospora prolificans (Formerly Scedosporium prolificans).</title>
        <authorList>
            <person name="Luo R."/>
            <person name="Zimin A."/>
            <person name="Workman R."/>
            <person name="Fan Y."/>
            <person name="Pertea G."/>
            <person name="Grossman N."/>
            <person name="Wear M.P."/>
            <person name="Jia B."/>
            <person name="Miller H."/>
            <person name="Casadevall A."/>
            <person name="Timp W."/>
            <person name="Zhang S.X."/>
            <person name="Salzberg S.L."/>
        </authorList>
    </citation>
    <scope>NUCLEOTIDE SEQUENCE [LARGE SCALE GENOMIC DNA]</scope>
    <source>
        <strain evidence="11 12">JHH-5317</strain>
    </source>
</reference>
<dbReference type="OrthoDB" id="269227at2759"/>
<evidence type="ECO:0000256" key="6">
    <source>
        <dbReference type="PIRSR" id="PIRSR000137-1"/>
    </source>
</evidence>
<dbReference type="Gene3D" id="3.30.560.10">
    <property type="entry name" value="Glucose Oxidase, domain 3"/>
    <property type="match status" value="2"/>
</dbReference>
<evidence type="ECO:0000256" key="2">
    <source>
        <dbReference type="ARBA" id="ARBA00010790"/>
    </source>
</evidence>
<dbReference type="AlphaFoldDB" id="A0A2N3MZ97"/>
<protein>
    <recommendedName>
        <fullName evidence="10">Glucose-methanol-choline oxidoreductase N-terminal domain-containing protein</fullName>
    </recommendedName>
</protein>
<dbReference type="InterPro" id="IPR012132">
    <property type="entry name" value="GMC_OxRdtase"/>
</dbReference>
<comment type="caution">
    <text evidence="11">The sequence shown here is derived from an EMBL/GenBank/DDBJ whole genome shotgun (WGS) entry which is preliminary data.</text>
</comment>
<keyword evidence="9" id="KW-0732">Signal</keyword>
<dbReference type="InterPro" id="IPR007867">
    <property type="entry name" value="GMC_OxRtase_C"/>
</dbReference>
<dbReference type="GO" id="GO:0016614">
    <property type="term" value="F:oxidoreductase activity, acting on CH-OH group of donors"/>
    <property type="evidence" value="ECO:0007669"/>
    <property type="project" value="InterPro"/>
</dbReference>
<dbReference type="PANTHER" id="PTHR11552:SF201">
    <property type="entry name" value="GLUCOSE-METHANOL-CHOLINE OXIDOREDUCTASE N-TERMINAL DOMAIN-CONTAINING PROTEIN"/>
    <property type="match status" value="1"/>
</dbReference>
<dbReference type="STRING" id="41688.A0A2N3MZ97"/>
<evidence type="ECO:0000256" key="7">
    <source>
        <dbReference type="PIRSR" id="PIRSR000137-2"/>
    </source>
</evidence>
<evidence type="ECO:0000256" key="1">
    <source>
        <dbReference type="ARBA" id="ARBA00001974"/>
    </source>
</evidence>
<evidence type="ECO:0000313" key="12">
    <source>
        <dbReference type="Proteomes" id="UP000233524"/>
    </source>
</evidence>
<dbReference type="PIRSF" id="PIRSF000137">
    <property type="entry name" value="Alcohol_oxidase"/>
    <property type="match status" value="1"/>
</dbReference>
<comment type="cofactor">
    <cofactor evidence="1 7">
        <name>FAD</name>
        <dbReference type="ChEBI" id="CHEBI:57692"/>
    </cofactor>
</comment>
<organism evidence="11 12">
    <name type="scientific">Lomentospora prolificans</name>
    <dbReference type="NCBI Taxonomy" id="41688"/>
    <lineage>
        <taxon>Eukaryota</taxon>
        <taxon>Fungi</taxon>
        <taxon>Dikarya</taxon>
        <taxon>Ascomycota</taxon>
        <taxon>Pezizomycotina</taxon>
        <taxon>Sordariomycetes</taxon>
        <taxon>Hypocreomycetidae</taxon>
        <taxon>Microascales</taxon>
        <taxon>Microascaceae</taxon>
        <taxon>Lomentospora</taxon>
    </lineage>
</organism>
<keyword evidence="12" id="KW-1185">Reference proteome</keyword>
<gene>
    <name evidence="11" type="ORF">jhhlp_008868</name>
</gene>
<feature type="signal peptide" evidence="9">
    <location>
        <begin position="1"/>
        <end position="19"/>
    </location>
</feature>
<feature type="active site" description="Proton acceptor" evidence="6">
    <location>
        <position position="547"/>
    </location>
</feature>
<dbReference type="GO" id="GO:0050660">
    <property type="term" value="F:flavin adenine dinucleotide binding"/>
    <property type="evidence" value="ECO:0007669"/>
    <property type="project" value="InterPro"/>
</dbReference>
<dbReference type="Gene3D" id="3.50.50.60">
    <property type="entry name" value="FAD/NAD(P)-binding domain"/>
    <property type="match status" value="2"/>
</dbReference>
<evidence type="ECO:0000256" key="5">
    <source>
        <dbReference type="ARBA" id="ARBA00023002"/>
    </source>
</evidence>
<evidence type="ECO:0000313" key="11">
    <source>
        <dbReference type="EMBL" id="PKS05490.1"/>
    </source>
</evidence>
<dbReference type="SUPFAM" id="SSF51905">
    <property type="entry name" value="FAD/NAD(P)-binding domain"/>
    <property type="match status" value="1"/>
</dbReference>
<evidence type="ECO:0000256" key="4">
    <source>
        <dbReference type="ARBA" id="ARBA00022827"/>
    </source>
</evidence>
<evidence type="ECO:0000259" key="10">
    <source>
        <dbReference type="PROSITE" id="PS00623"/>
    </source>
</evidence>
<dbReference type="Proteomes" id="UP000233524">
    <property type="component" value="Unassembled WGS sequence"/>
</dbReference>
<keyword evidence="5" id="KW-0560">Oxidoreductase</keyword>
<feature type="binding site" evidence="7">
    <location>
        <position position="250"/>
    </location>
    <ligand>
        <name>FAD</name>
        <dbReference type="ChEBI" id="CHEBI:57692"/>
    </ligand>
</feature>
<feature type="domain" description="Glucose-methanol-choline oxidoreductase N-terminal" evidence="10">
    <location>
        <begin position="99"/>
        <end position="122"/>
    </location>
</feature>
<dbReference type="PANTHER" id="PTHR11552">
    <property type="entry name" value="GLUCOSE-METHANOL-CHOLINE GMC OXIDOREDUCTASE"/>
    <property type="match status" value="1"/>
</dbReference>
<feature type="active site" description="Proton donor" evidence="6">
    <location>
        <position position="504"/>
    </location>
</feature>
<dbReference type="PROSITE" id="PS00623">
    <property type="entry name" value="GMC_OXRED_1"/>
    <property type="match status" value="1"/>
</dbReference>
<dbReference type="EMBL" id="NLAX01001623">
    <property type="protein sequence ID" value="PKS05490.1"/>
    <property type="molecule type" value="Genomic_DNA"/>
</dbReference>
<dbReference type="InParanoid" id="A0A2N3MZ97"/>
<dbReference type="InterPro" id="IPR000172">
    <property type="entry name" value="GMC_OxRdtase_N"/>
</dbReference>
<evidence type="ECO:0000256" key="9">
    <source>
        <dbReference type="SAM" id="SignalP"/>
    </source>
</evidence>
<proteinExistence type="inferred from homology"/>
<dbReference type="Pfam" id="PF00732">
    <property type="entry name" value="GMC_oxred_N"/>
    <property type="match status" value="1"/>
</dbReference>
<feature type="chain" id="PRO_5014613095" description="Glucose-methanol-choline oxidoreductase N-terminal domain-containing protein" evidence="9">
    <location>
        <begin position="20"/>
        <end position="568"/>
    </location>
</feature>
<dbReference type="SUPFAM" id="SSF54373">
    <property type="entry name" value="FAD-linked reductases, C-terminal domain"/>
    <property type="match status" value="1"/>
</dbReference>
<evidence type="ECO:0000256" key="8">
    <source>
        <dbReference type="RuleBase" id="RU003968"/>
    </source>
</evidence>
<dbReference type="InterPro" id="IPR036188">
    <property type="entry name" value="FAD/NAD-bd_sf"/>
</dbReference>
<keyword evidence="3 8" id="KW-0285">Flavoprotein</keyword>
<dbReference type="Pfam" id="PF05199">
    <property type="entry name" value="GMC_oxred_C"/>
    <property type="match status" value="1"/>
</dbReference>